<evidence type="ECO:0008006" key="6">
    <source>
        <dbReference type="Google" id="ProtNLM"/>
    </source>
</evidence>
<dbReference type="EMBL" id="CAJNRG010012402">
    <property type="protein sequence ID" value="CAF2139537.1"/>
    <property type="molecule type" value="Genomic_DNA"/>
</dbReference>
<keyword evidence="4" id="KW-1185">Reference proteome</keyword>
<dbReference type="EMBL" id="CAJOBG010003167">
    <property type="protein sequence ID" value="CAF4049080.1"/>
    <property type="molecule type" value="Genomic_DNA"/>
</dbReference>
<protein>
    <recommendedName>
        <fullName evidence="6">DNA helicase</fullName>
    </recommendedName>
</protein>
<evidence type="ECO:0000313" key="4">
    <source>
        <dbReference type="Proteomes" id="UP000663866"/>
    </source>
</evidence>
<organism evidence="1 5">
    <name type="scientific">Rotaria magnacalcarata</name>
    <dbReference type="NCBI Taxonomy" id="392030"/>
    <lineage>
        <taxon>Eukaryota</taxon>
        <taxon>Metazoa</taxon>
        <taxon>Spiralia</taxon>
        <taxon>Gnathifera</taxon>
        <taxon>Rotifera</taxon>
        <taxon>Eurotatoria</taxon>
        <taxon>Bdelloidea</taxon>
        <taxon>Philodinida</taxon>
        <taxon>Philodinidae</taxon>
        <taxon>Rotaria</taxon>
    </lineage>
</organism>
<proteinExistence type="predicted"/>
<gene>
    <name evidence="2" type="ORF">OVN521_LOCUS17875</name>
    <name evidence="3" type="ORF">UXM345_LOCUS24803</name>
    <name evidence="1" type="ORF">XDN619_LOCUS26438</name>
</gene>
<dbReference type="AlphaFoldDB" id="A0A816WX60"/>
<dbReference type="EMBL" id="CAJOBF010004596">
    <property type="protein sequence ID" value="CAF4145278.1"/>
    <property type="molecule type" value="Genomic_DNA"/>
</dbReference>
<evidence type="ECO:0000313" key="1">
    <source>
        <dbReference type="EMBL" id="CAF2139537.1"/>
    </source>
</evidence>
<dbReference type="Proteomes" id="UP000663866">
    <property type="component" value="Unassembled WGS sequence"/>
</dbReference>
<evidence type="ECO:0000313" key="3">
    <source>
        <dbReference type="EMBL" id="CAF4145278.1"/>
    </source>
</evidence>
<accession>A0A816WX60</accession>
<dbReference type="Proteomes" id="UP000663842">
    <property type="component" value="Unassembled WGS sequence"/>
</dbReference>
<name>A0A816WX60_9BILA</name>
<reference evidence="1" key="1">
    <citation type="submission" date="2021-02" db="EMBL/GenBank/DDBJ databases">
        <authorList>
            <person name="Nowell W R."/>
        </authorList>
    </citation>
    <scope>NUCLEOTIDE SEQUENCE</scope>
</reference>
<evidence type="ECO:0000313" key="5">
    <source>
        <dbReference type="Proteomes" id="UP000663887"/>
    </source>
</evidence>
<comment type="caution">
    <text evidence="1">The sequence shown here is derived from an EMBL/GenBank/DDBJ whole genome shotgun (WGS) entry which is preliminary data.</text>
</comment>
<evidence type="ECO:0000313" key="2">
    <source>
        <dbReference type="EMBL" id="CAF4049080.1"/>
    </source>
</evidence>
<sequence length="175" mass="20060">MDAPFGGVNVIFFGDYLQYYPVLDKPLYHSHALAQQYNERRIEMQCAQTVISQINCVVELNQQMWTEAARYLELVTRLRDGKSTVEDYQLLCTLVIGAPNLKISLQQEPWNEDLLAEAVSKAVKVVKRPTKILVNHEALPLSRVKRLDDLLIVRSFNFSSLRVKPTAAPMEELNR</sequence>
<dbReference type="Proteomes" id="UP000663887">
    <property type="component" value="Unassembled WGS sequence"/>
</dbReference>